<accession>A0ABV5UP86</accession>
<gene>
    <name evidence="1" type="ORF">ACFFPI_07830</name>
</gene>
<keyword evidence="2" id="KW-1185">Reference proteome</keyword>
<comment type="caution">
    <text evidence="1">The sequence shown here is derived from an EMBL/GenBank/DDBJ whole genome shotgun (WGS) entry which is preliminary data.</text>
</comment>
<dbReference type="RefSeq" id="WP_345043087.1">
    <property type="nucleotide sequence ID" value="NZ_BAABED010000001.1"/>
</dbReference>
<dbReference type="EMBL" id="JBHMBH010000019">
    <property type="protein sequence ID" value="MFB9714065.1"/>
    <property type="molecule type" value="Genomic_DNA"/>
</dbReference>
<evidence type="ECO:0000313" key="1">
    <source>
        <dbReference type="EMBL" id="MFB9714065.1"/>
    </source>
</evidence>
<organism evidence="1 2">
    <name type="scientific">Arthrobacter methylotrophus</name>
    <dbReference type="NCBI Taxonomy" id="121291"/>
    <lineage>
        <taxon>Bacteria</taxon>
        <taxon>Bacillati</taxon>
        <taxon>Actinomycetota</taxon>
        <taxon>Actinomycetes</taxon>
        <taxon>Micrococcales</taxon>
        <taxon>Micrococcaceae</taxon>
        <taxon>Arthrobacter</taxon>
    </lineage>
</organism>
<dbReference type="Proteomes" id="UP001589536">
    <property type="component" value="Unassembled WGS sequence"/>
</dbReference>
<name>A0ABV5UP86_9MICC</name>
<proteinExistence type="predicted"/>
<reference evidence="1 2" key="1">
    <citation type="submission" date="2024-09" db="EMBL/GenBank/DDBJ databases">
        <authorList>
            <person name="Sun Q."/>
            <person name="Mori K."/>
        </authorList>
    </citation>
    <scope>NUCLEOTIDE SEQUENCE [LARGE SCALE GENOMIC DNA]</scope>
    <source>
        <strain evidence="1 2">JCM 13519</strain>
    </source>
</reference>
<sequence>MADNSALDDAEYPPYPYTAEECRESFVVRARTPEEMAFSLHQDLYSELAEIWRPANPATHAEAAANILRVLAEQVERITAEYLGEDAPGAKRILEAARAADEAVKRGQASGKT</sequence>
<evidence type="ECO:0008006" key="3">
    <source>
        <dbReference type="Google" id="ProtNLM"/>
    </source>
</evidence>
<evidence type="ECO:0000313" key="2">
    <source>
        <dbReference type="Proteomes" id="UP001589536"/>
    </source>
</evidence>
<protein>
    <recommendedName>
        <fullName evidence="3">DUF2742 domain-containing protein</fullName>
    </recommendedName>
</protein>